<keyword evidence="4" id="KW-1185">Reference proteome</keyword>
<comment type="caution">
    <text evidence="3">The sequence shown here is derived from an EMBL/GenBank/DDBJ whole genome shotgun (WGS) entry which is preliminary data.</text>
</comment>
<dbReference type="GO" id="GO:0005509">
    <property type="term" value="F:calcium ion binding"/>
    <property type="evidence" value="ECO:0007669"/>
    <property type="project" value="TreeGrafter"/>
</dbReference>
<protein>
    <submittedName>
        <fullName evidence="3">Uncharacterized protein</fullName>
    </submittedName>
</protein>
<dbReference type="GO" id="GO:0004497">
    <property type="term" value="F:monooxygenase activity"/>
    <property type="evidence" value="ECO:0007669"/>
    <property type="project" value="TreeGrafter"/>
</dbReference>
<dbReference type="AlphaFoldDB" id="A0AAP0EA13"/>
<evidence type="ECO:0000313" key="3">
    <source>
        <dbReference type="EMBL" id="KAK9087783.1"/>
    </source>
</evidence>
<dbReference type="Proteomes" id="UP001420932">
    <property type="component" value="Unassembled WGS sequence"/>
</dbReference>
<organism evidence="3 4">
    <name type="scientific">Stephania yunnanensis</name>
    <dbReference type="NCBI Taxonomy" id="152371"/>
    <lineage>
        <taxon>Eukaryota</taxon>
        <taxon>Viridiplantae</taxon>
        <taxon>Streptophyta</taxon>
        <taxon>Embryophyta</taxon>
        <taxon>Tracheophyta</taxon>
        <taxon>Spermatophyta</taxon>
        <taxon>Magnoliopsida</taxon>
        <taxon>Ranunculales</taxon>
        <taxon>Menispermaceae</taxon>
        <taxon>Menispermoideae</taxon>
        <taxon>Cissampelideae</taxon>
        <taxon>Stephania</taxon>
    </lineage>
</organism>
<proteinExistence type="inferred from homology"/>
<name>A0AAP0EA13_9MAGN</name>
<dbReference type="EMBL" id="JBBNAF010000013">
    <property type="protein sequence ID" value="KAK9087783.1"/>
    <property type="molecule type" value="Genomic_DNA"/>
</dbReference>
<gene>
    <name evidence="3" type="ORF">Syun_030177</name>
</gene>
<evidence type="ECO:0000256" key="2">
    <source>
        <dbReference type="SAM" id="Phobius"/>
    </source>
</evidence>
<dbReference type="InterPro" id="IPR007736">
    <property type="entry name" value="Caleosin-related"/>
</dbReference>
<feature type="transmembrane region" description="Helical" evidence="2">
    <location>
        <begin position="80"/>
        <end position="100"/>
    </location>
</feature>
<reference evidence="3 4" key="1">
    <citation type="submission" date="2024-01" db="EMBL/GenBank/DDBJ databases">
        <title>Genome assemblies of Stephania.</title>
        <authorList>
            <person name="Yang L."/>
        </authorList>
    </citation>
    <scope>NUCLEOTIDE SEQUENCE [LARGE SCALE GENOMIC DNA]</scope>
    <source>
        <strain evidence="3">YNDBR</strain>
        <tissue evidence="3">Leaf</tissue>
    </source>
</reference>
<comment type="similarity">
    <text evidence="1">Belongs to the caleosin family.</text>
</comment>
<keyword evidence="2" id="KW-1133">Transmembrane helix</keyword>
<dbReference type="Pfam" id="PF05042">
    <property type="entry name" value="Caleosin"/>
    <property type="match status" value="1"/>
</dbReference>
<dbReference type="PANTHER" id="PTHR31495:SF50">
    <property type="entry name" value="PEROXYGENASE 1"/>
    <property type="match status" value="1"/>
</dbReference>
<sequence length="261" mass="28487">MAEEQKKKSTTEEAVREVTVKTVESVDEPRKAVRVRDAPPEKNEALMIVAAQAPVTAQRRVRGDLEHTLPKPCKLRMRAIGFNVIASLVMAAVINIALSYPTLPGWIPSPFFPIYVHNIHKCKHGSDSGTYDTEGRAASKLEWIALYVLARDEEGFLSKEAIRRCFDGSLFEYCAKAQRSPSLEHASLIGFYNSITNCSTNHSGGAPTIHAIVTTPTTLTTPVTDEGYLTGVTYLGSLFSCLTECKSESSKGKGPVLGDLL</sequence>
<keyword evidence="2" id="KW-0812">Transmembrane</keyword>
<keyword evidence="2" id="KW-0472">Membrane</keyword>
<dbReference type="PANTHER" id="PTHR31495">
    <property type="entry name" value="PEROXYGENASE 3-RELATED"/>
    <property type="match status" value="1"/>
</dbReference>
<evidence type="ECO:0000256" key="1">
    <source>
        <dbReference type="ARBA" id="ARBA00006765"/>
    </source>
</evidence>
<evidence type="ECO:0000313" key="4">
    <source>
        <dbReference type="Proteomes" id="UP001420932"/>
    </source>
</evidence>
<accession>A0AAP0EA13</accession>